<protein>
    <submittedName>
        <fullName evidence="8">RNA polymerase subunit sigma</fullName>
    </submittedName>
</protein>
<dbReference type="EMBL" id="CP023741">
    <property type="protein sequence ID" value="ATI78752.1"/>
    <property type="molecule type" value="Genomic_DNA"/>
</dbReference>
<dbReference type="Pfam" id="PF22029">
    <property type="entry name" value="PhyR_sigma2"/>
    <property type="match status" value="1"/>
</dbReference>
<dbReference type="Pfam" id="PF08281">
    <property type="entry name" value="Sigma70_r4_2"/>
    <property type="match status" value="1"/>
</dbReference>
<evidence type="ECO:0000256" key="1">
    <source>
        <dbReference type="ARBA" id="ARBA00010641"/>
    </source>
</evidence>
<dbReference type="GO" id="GO:0003677">
    <property type="term" value="F:DNA binding"/>
    <property type="evidence" value="ECO:0007669"/>
    <property type="project" value="InterPro"/>
</dbReference>
<feature type="domain" description="PhyR sigma2" evidence="7">
    <location>
        <begin position="13"/>
        <end position="66"/>
    </location>
</feature>
<evidence type="ECO:0000313" key="9">
    <source>
        <dbReference type="Proteomes" id="UP000219422"/>
    </source>
</evidence>
<dbReference type="InterPro" id="IPR053866">
    <property type="entry name" value="PhyR_sigma2"/>
</dbReference>
<dbReference type="GO" id="GO:0006352">
    <property type="term" value="P:DNA-templated transcription initiation"/>
    <property type="evidence" value="ECO:0007669"/>
    <property type="project" value="InterPro"/>
</dbReference>
<dbReference type="Gene3D" id="1.10.10.10">
    <property type="entry name" value="Winged helix-like DNA-binding domain superfamily/Winged helix DNA-binding domain"/>
    <property type="match status" value="1"/>
</dbReference>
<accession>A0A291MUK6</accession>
<proteinExistence type="inferred from homology"/>
<sequence>MWMTGKRTDMEMEADLRAMRRYARALSRDHVAADDVVQDAVMRAIERRDQFQPDRSRRRWLLAIVHNVFISAKRREAAETRRNLAFAQIQVDHADPDQEVRADLMQVARAFADLPDHQRAVMHLTVVEGLSYQESADLLGIAVGTVMSRLARARATLRQDRDRDRQPRDRLRIVGGQDE</sequence>
<dbReference type="InterPro" id="IPR014284">
    <property type="entry name" value="RNA_pol_sigma-70_dom"/>
</dbReference>
<dbReference type="GO" id="GO:0016987">
    <property type="term" value="F:sigma factor activity"/>
    <property type="evidence" value="ECO:0007669"/>
    <property type="project" value="UniProtKB-KW"/>
</dbReference>
<dbReference type="PANTHER" id="PTHR43133">
    <property type="entry name" value="RNA POLYMERASE ECF-TYPE SIGMA FACTO"/>
    <property type="match status" value="1"/>
</dbReference>
<feature type="region of interest" description="Disordered" evidence="5">
    <location>
        <begin position="158"/>
        <end position="179"/>
    </location>
</feature>
<comment type="similarity">
    <text evidence="1">Belongs to the sigma-70 factor family. ECF subfamily.</text>
</comment>
<dbReference type="Proteomes" id="UP000219422">
    <property type="component" value="Chromosome"/>
</dbReference>
<dbReference type="InterPro" id="IPR013249">
    <property type="entry name" value="RNA_pol_sigma70_r4_t2"/>
</dbReference>
<keyword evidence="2" id="KW-0805">Transcription regulation</keyword>
<evidence type="ECO:0000259" key="6">
    <source>
        <dbReference type="Pfam" id="PF08281"/>
    </source>
</evidence>
<reference evidence="8 9" key="1">
    <citation type="submission" date="2017-10" db="EMBL/GenBank/DDBJ databases">
        <title>Sphingobium yanoikuyae S72.</title>
        <authorList>
            <person name="Sanchez E."/>
            <person name="Bustos P."/>
            <person name="Mendoza P."/>
            <person name="Guo X."/>
            <person name="Mendoza A."/>
        </authorList>
    </citation>
    <scope>NUCLEOTIDE SEQUENCE [LARGE SCALE GENOMIC DNA]</scope>
    <source>
        <strain evidence="8 9">S72</strain>
    </source>
</reference>
<organism evidence="8 9">
    <name type="scientific">Sphingobium yanoikuyae</name>
    <name type="common">Sphingomonas yanoikuyae</name>
    <dbReference type="NCBI Taxonomy" id="13690"/>
    <lineage>
        <taxon>Bacteria</taxon>
        <taxon>Pseudomonadati</taxon>
        <taxon>Pseudomonadota</taxon>
        <taxon>Alphaproteobacteria</taxon>
        <taxon>Sphingomonadales</taxon>
        <taxon>Sphingomonadaceae</taxon>
        <taxon>Sphingobium</taxon>
    </lineage>
</organism>
<dbReference type="SUPFAM" id="SSF88659">
    <property type="entry name" value="Sigma3 and sigma4 domains of RNA polymerase sigma factors"/>
    <property type="match status" value="1"/>
</dbReference>
<dbReference type="PANTHER" id="PTHR43133:SF25">
    <property type="entry name" value="RNA POLYMERASE SIGMA FACTOR RFAY-RELATED"/>
    <property type="match status" value="1"/>
</dbReference>
<feature type="domain" description="RNA polymerase sigma factor 70 region 4 type 2" evidence="6">
    <location>
        <begin position="105"/>
        <end position="157"/>
    </location>
</feature>
<dbReference type="InterPro" id="IPR036388">
    <property type="entry name" value="WH-like_DNA-bd_sf"/>
</dbReference>
<name>A0A291MUK6_SPHYA</name>
<keyword evidence="4" id="KW-0804">Transcription</keyword>
<dbReference type="NCBIfam" id="TIGR02937">
    <property type="entry name" value="sigma70-ECF"/>
    <property type="match status" value="1"/>
</dbReference>
<evidence type="ECO:0000313" key="8">
    <source>
        <dbReference type="EMBL" id="ATI78752.1"/>
    </source>
</evidence>
<dbReference type="InterPro" id="IPR039425">
    <property type="entry name" value="RNA_pol_sigma-70-like"/>
</dbReference>
<evidence type="ECO:0000256" key="4">
    <source>
        <dbReference type="ARBA" id="ARBA00023163"/>
    </source>
</evidence>
<dbReference type="SUPFAM" id="SSF88946">
    <property type="entry name" value="Sigma2 domain of RNA polymerase sigma factors"/>
    <property type="match status" value="1"/>
</dbReference>
<dbReference type="KEGG" id="sya:A6768_01245"/>
<evidence type="ECO:0000256" key="3">
    <source>
        <dbReference type="ARBA" id="ARBA00023082"/>
    </source>
</evidence>
<dbReference type="CDD" id="cd06171">
    <property type="entry name" value="Sigma70_r4"/>
    <property type="match status" value="1"/>
</dbReference>
<evidence type="ECO:0000256" key="5">
    <source>
        <dbReference type="SAM" id="MobiDB-lite"/>
    </source>
</evidence>
<dbReference type="InterPro" id="IPR013324">
    <property type="entry name" value="RNA_pol_sigma_r3/r4-like"/>
</dbReference>
<evidence type="ECO:0000259" key="7">
    <source>
        <dbReference type="Pfam" id="PF22029"/>
    </source>
</evidence>
<keyword evidence="3" id="KW-0731">Sigma factor</keyword>
<feature type="compositionally biased region" description="Basic and acidic residues" evidence="5">
    <location>
        <begin position="158"/>
        <end position="172"/>
    </location>
</feature>
<dbReference type="InterPro" id="IPR013325">
    <property type="entry name" value="RNA_pol_sigma_r2"/>
</dbReference>
<dbReference type="AlphaFoldDB" id="A0A291MUK6"/>
<evidence type="ECO:0000256" key="2">
    <source>
        <dbReference type="ARBA" id="ARBA00023015"/>
    </source>
</evidence>
<dbReference type="Gene3D" id="1.10.1740.10">
    <property type="match status" value="1"/>
</dbReference>
<gene>
    <name evidence="8" type="ORF">A6768_01245</name>
</gene>